<dbReference type="AlphaFoldDB" id="A0A395XGV8"/>
<comment type="caution">
    <text evidence="1">The sequence shown here is derived from an EMBL/GenBank/DDBJ whole genome shotgun (WGS) entry which is preliminary data.</text>
</comment>
<dbReference type="RefSeq" id="WP_119196623.1">
    <property type="nucleotide sequence ID" value="NZ_AP031430.1"/>
</dbReference>
<name>A0A395XGV8_9FIRM</name>
<dbReference type="Proteomes" id="UP000266376">
    <property type="component" value="Unassembled WGS sequence"/>
</dbReference>
<accession>A0A395XGV8</accession>
<sequence length="82" mass="9911">MKWIRENMNQINLVEKEKKIAYIAYINWEWKLFEGGEEWCVGLKVYNSHQVEEAQRAAVNELIRYHTEKAELFQKYKMETAA</sequence>
<gene>
    <name evidence="1" type="ORF">DWV67_15660</name>
</gene>
<reference evidence="1 2" key="1">
    <citation type="submission" date="2018-08" db="EMBL/GenBank/DDBJ databases">
        <title>A genome reference for cultivated species of the human gut microbiota.</title>
        <authorList>
            <person name="Zou Y."/>
            <person name="Xue W."/>
            <person name="Luo G."/>
        </authorList>
    </citation>
    <scope>NUCLEOTIDE SEQUENCE [LARGE SCALE GENOMIC DNA]</scope>
    <source>
        <strain evidence="1 2">AF12-11</strain>
    </source>
</reference>
<evidence type="ECO:0000313" key="2">
    <source>
        <dbReference type="Proteomes" id="UP000266376"/>
    </source>
</evidence>
<evidence type="ECO:0000313" key="1">
    <source>
        <dbReference type="EMBL" id="RGW47119.1"/>
    </source>
</evidence>
<proteinExistence type="predicted"/>
<dbReference type="EMBL" id="QSAJ01000069">
    <property type="protein sequence ID" value="RGW47119.1"/>
    <property type="molecule type" value="Genomic_DNA"/>
</dbReference>
<organism evidence="1 2">
    <name type="scientific">Dorea formicigenerans</name>
    <dbReference type="NCBI Taxonomy" id="39486"/>
    <lineage>
        <taxon>Bacteria</taxon>
        <taxon>Bacillati</taxon>
        <taxon>Bacillota</taxon>
        <taxon>Clostridia</taxon>
        <taxon>Lachnospirales</taxon>
        <taxon>Lachnospiraceae</taxon>
        <taxon>Dorea</taxon>
    </lineage>
</organism>
<protein>
    <submittedName>
        <fullName evidence="1">Uncharacterized protein</fullName>
    </submittedName>
</protein>